<keyword evidence="5 8" id="KW-0472">Membrane</keyword>
<dbReference type="PhylomeDB" id="A7S1V7"/>
<evidence type="ECO:0000313" key="11">
    <source>
        <dbReference type="Proteomes" id="UP000001593"/>
    </source>
</evidence>
<keyword evidence="2" id="KW-1003">Cell membrane</keyword>
<evidence type="ECO:0000256" key="4">
    <source>
        <dbReference type="ARBA" id="ARBA00022989"/>
    </source>
</evidence>
<evidence type="ECO:0000256" key="5">
    <source>
        <dbReference type="ARBA" id="ARBA00023136"/>
    </source>
</evidence>
<comment type="subcellular location">
    <subcellularLocation>
        <location evidence="1">Cell membrane</location>
        <topology evidence="1">Multi-pass membrane protein</topology>
    </subcellularLocation>
</comment>
<dbReference type="Proteomes" id="UP000001593">
    <property type="component" value="Unassembled WGS sequence"/>
</dbReference>
<dbReference type="EMBL" id="DS469566">
    <property type="protein sequence ID" value="EDO42268.1"/>
    <property type="molecule type" value="Genomic_DNA"/>
</dbReference>
<dbReference type="HOGENOM" id="CLU_411216_0_0_1"/>
<keyword evidence="11" id="KW-1185">Reference proteome</keyword>
<feature type="compositionally biased region" description="Basic residues" evidence="7">
    <location>
        <begin position="497"/>
        <end position="509"/>
    </location>
</feature>
<feature type="transmembrane region" description="Helical" evidence="8">
    <location>
        <begin position="633"/>
        <end position="651"/>
    </location>
</feature>
<feature type="compositionally biased region" description="Basic and acidic residues" evidence="7">
    <location>
        <begin position="400"/>
        <end position="417"/>
    </location>
</feature>
<dbReference type="InParanoid" id="A7S1V7"/>
<dbReference type="InterPro" id="IPR000276">
    <property type="entry name" value="GPCR_Rhodpsn"/>
</dbReference>
<keyword evidence="6" id="KW-0807">Transducer</keyword>
<comment type="similarity">
    <text evidence="6">Belongs to the G-protein coupled receptor 1 family.</text>
</comment>
<dbReference type="SUPFAM" id="SSF81321">
    <property type="entry name" value="Family A G protein-coupled receptor-like"/>
    <property type="match status" value="1"/>
</dbReference>
<dbReference type="GO" id="GO:0005886">
    <property type="term" value="C:plasma membrane"/>
    <property type="evidence" value="ECO:0007669"/>
    <property type="project" value="UniProtKB-SubCell"/>
</dbReference>
<feature type="transmembrane region" description="Helical" evidence="8">
    <location>
        <begin position="104"/>
        <end position="127"/>
    </location>
</feature>
<dbReference type="GO" id="GO:0004930">
    <property type="term" value="F:G protein-coupled receptor activity"/>
    <property type="evidence" value="ECO:0007669"/>
    <property type="project" value="UniProtKB-KW"/>
</dbReference>
<evidence type="ECO:0000259" key="9">
    <source>
        <dbReference type="PROSITE" id="PS50262"/>
    </source>
</evidence>
<keyword evidence="4 8" id="KW-1133">Transmembrane helix</keyword>
<dbReference type="Gene3D" id="1.20.1070.10">
    <property type="entry name" value="Rhodopsin 7-helix transmembrane proteins"/>
    <property type="match status" value="2"/>
</dbReference>
<feature type="region of interest" description="Disordered" evidence="7">
    <location>
        <begin position="400"/>
        <end position="577"/>
    </location>
</feature>
<feature type="compositionally biased region" description="Polar residues" evidence="7">
    <location>
        <begin position="528"/>
        <end position="538"/>
    </location>
</feature>
<proteinExistence type="inferred from homology"/>
<feature type="domain" description="G-protein coupled receptors family 1 profile" evidence="9">
    <location>
        <begin position="46"/>
        <end position="649"/>
    </location>
</feature>
<dbReference type="InterPro" id="IPR017452">
    <property type="entry name" value="GPCR_Rhodpsn_7TM"/>
</dbReference>
<dbReference type="PROSITE" id="PS50262">
    <property type="entry name" value="G_PROTEIN_RECEP_F1_2"/>
    <property type="match status" value="1"/>
</dbReference>
<dbReference type="Pfam" id="PF00001">
    <property type="entry name" value="7tm_1"/>
    <property type="match status" value="1"/>
</dbReference>
<feature type="compositionally biased region" description="Polar residues" evidence="7">
    <location>
        <begin position="418"/>
        <end position="484"/>
    </location>
</feature>
<evidence type="ECO:0000256" key="1">
    <source>
        <dbReference type="ARBA" id="ARBA00004651"/>
    </source>
</evidence>
<dbReference type="SMART" id="SM01381">
    <property type="entry name" value="7TM_GPCR_Srsx"/>
    <property type="match status" value="1"/>
</dbReference>
<name>A7S1V7_NEMVE</name>
<evidence type="ECO:0000256" key="6">
    <source>
        <dbReference type="RuleBase" id="RU000688"/>
    </source>
</evidence>
<keyword evidence="6" id="KW-0675">Receptor</keyword>
<keyword evidence="3 6" id="KW-0812">Transmembrane</keyword>
<organism evidence="10 11">
    <name type="scientific">Nematostella vectensis</name>
    <name type="common">Starlet sea anemone</name>
    <dbReference type="NCBI Taxonomy" id="45351"/>
    <lineage>
        <taxon>Eukaryota</taxon>
        <taxon>Metazoa</taxon>
        <taxon>Cnidaria</taxon>
        <taxon>Anthozoa</taxon>
        <taxon>Hexacorallia</taxon>
        <taxon>Actiniaria</taxon>
        <taxon>Edwardsiidae</taxon>
        <taxon>Nematostella</taxon>
    </lineage>
</organism>
<feature type="compositionally biased region" description="Polar residues" evidence="7">
    <location>
        <begin position="548"/>
        <end position="576"/>
    </location>
</feature>
<evidence type="ECO:0000256" key="7">
    <source>
        <dbReference type="SAM" id="MobiDB-lite"/>
    </source>
</evidence>
<dbReference type="PANTHER" id="PTHR22750">
    <property type="entry name" value="G-PROTEIN COUPLED RECEPTOR"/>
    <property type="match status" value="1"/>
</dbReference>
<feature type="transmembrane region" description="Helical" evidence="8">
    <location>
        <begin position="592"/>
        <end position="613"/>
    </location>
</feature>
<keyword evidence="6" id="KW-0297">G-protein coupled receptor</keyword>
<evidence type="ECO:0000256" key="8">
    <source>
        <dbReference type="SAM" id="Phobius"/>
    </source>
</evidence>
<evidence type="ECO:0000256" key="2">
    <source>
        <dbReference type="ARBA" id="ARBA00022475"/>
    </source>
</evidence>
<protein>
    <recommendedName>
        <fullName evidence="9">G-protein coupled receptors family 1 profile domain-containing protein</fullName>
    </recommendedName>
</protein>
<dbReference type="PRINTS" id="PR00237">
    <property type="entry name" value="GPCRRHODOPSN"/>
</dbReference>
<reference evidence="10 11" key="1">
    <citation type="journal article" date="2007" name="Science">
        <title>Sea anemone genome reveals ancestral eumetazoan gene repertoire and genomic organization.</title>
        <authorList>
            <person name="Putnam N.H."/>
            <person name="Srivastava M."/>
            <person name="Hellsten U."/>
            <person name="Dirks B."/>
            <person name="Chapman J."/>
            <person name="Salamov A."/>
            <person name="Terry A."/>
            <person name="Shapiro H."/>
            <person name="Lindquist E."/>
            <person name="Kapitonov V.V."/>
            <person name="Jurka J."/>
            <person name="Genikhovich G."/>
            <person name="Grigoriev I.V."/>
            <person name="Lucas S.M."/>
            <person name="Steele R.E."/>
            <person name="Finnerty J.R."/>
            <person name="Technau U."/>
            <person name="Martindale M.Q."/>
            <person name="Rokhsar D.S."/>
        </authorList>
    </citation>
    <scope>NUCLEOTIDE SEQUENCE [LARGE SCALE GENOMIC DNA]</scope>
    <source>
        <strain evidence="11">CH2 X CH6</strain>
    </source>
</reference>
<feature type="transmembrane region" description="Helical" evidence="8">
    <location>
        <begin position="65"/>
        <end position="84"/>
    </location>
</feature>
<dbReference type="eggNOG" id="KOG3656">
    <property type="taxonomic scope" value="Eukaryota"/>
</dbReference>
<sequence>MNSSIKCAGFVQTYFDLEYESTSWVTRSCYITATINTVSAVPATFLNLLVIAAIIRSSTLRTPSFLLICSMAVSDFLVGLLFQPRFTVLRVAEIEGNFDLYCSAANLSSFGNVMVLASVMMAAMISVDRYLALHLQMGYQTVVTKSRVLKMLFLLWTLAIVLGAVMPLISIAAANNVLVFLTWPALLLAVISYLKCCHTLRRFYRQQEKQDDHEVRNKGCVPGRITPLIRFISGSKSNPSNHIALGNRIVSDIQIAPRDQDPTSDNHVLQWKDVTRFQKFNIIQDPNNQDYINDVCIGNPTDPSRPHIDTPTLPAYTFTSHSNAMKSNTNTTTPHIDTTTLPADTFTSHSNAMKSNTNTTKTHTDTLISNSDSAISLECITLHLNITTHPMDATTPDIVTHNDPHTPHSDFTTDRTDTNSPYITTIPNTDFATPHTVSTTTQTAPNTPNSESNLSDASPTSLHVSPTTTYLGPTSSNTFPNFYRTSSTTSSNLTITNHKRPGSSRRRKSIRVEYAPLNFESDRRSNPDRSQVVPNSNKSTEDIRDSQKVNPDTNLNMTEDSGVSQRVNPDTKQSKGGSRVSHKKLYLKYEKVFNTMSIIVALLFACYTFYFIITPILYYQVGFNGKVKFISDLGMLLVLLNSTLNPIIYIMRMRELRRSCFSLLRLYT</sequence>
<dbReference type="PROSITE" id="PS00237">
    <property type="entry name" value="G_PROTEIN_RECEP_F1_1"/>
    <property type="match status" value="1"/>
</dbReference>
<feature type="transmembrane region" description="Helical" evidence="8">
    <location>
        <begin position="148"/>
        <end position="171"/>
    </location>
</feature>
<dbReference type="CDD" id="cd00637">
    <property type="entry name" value="7tm_classA_rhodopsin-like"/>
    <property type="match status" value="1"/>
</dbReference>
<evidence type="ECO:0000256" key="3">
    <source>
        <dbReference type="ARBA" id="ARBA00022692"/>
    </source>
</evidence>
<feature type="transmembrane region" description="Helical" evidence="8">
    <location>
        <begin position="177"/>
        <end position="196"/>
    </location>
</feature>
<feature type="transmembrane region" description="Helical" evidence="8">
    <location>
        <begin position="30"/>
        <end position="53"/>
    </location>
</feature>
<evidence type="ECO:0000313" key="10">
    <source>
        <dbReference type="EMBL" id="EDO42268.1"/>
    </source>
</evidence>
<dbReference type="AlphaFoldDB" id="A7S1V7"/>
<accession>A7S1V7</accession>
<gene>
    <name evidence="10" type="ORF">NEMVEDRAFT_v1g205501</name>
</gene>